<dbReference type="EMBL" id="QNUK01000896">
    <property type="protein sequence ID" value="KAF5888914.1"/>
    <property type="molecule type" value="Genomic_DNA"/>
</dbReference>
<proteinExistence type="predicted"/>
<dbReference type="InterPro" id="IPR053113">
    <property type="entry name" value="IQ_domain_protein"/>
</dbReference>
<dbReference type="Proteomes" id="UP000727407">
    <property type="component" value="Unassembled WGS sequence"/>
</dbReference>
<reference evidence="3" key="1">
    <citation type="submission" date="2020-07" db="EMBL/GenBank/DDBJ databases">
        <title>Clarias magur genome sequencing, assembly and annotation.</title>
        <authorList>
            <person name="Kushwaha B."/>
            <person name="Kumar R."/>
            <person name="Das P."/>
            <person name="Joshi C.G."/>
            <person name="Kumar D."/>
            <person name="Nagpure N.S."/>
            <person name="Pandey M."/>
            <person name="Agarwal S."/>
            <person name="Srivastava S."/>
            <person name="Singh M."/>
            <person name="Sahoo L."/>
            <person name="Jayasankar P."/>
            <person name="Meher P.K."/>
            <person name="Koringa P.G."/>
            <person name="Iquebal M.A."/>
            <person name="Das S.P."/>
            <person name="Bit A."/>
            <person name="Patnaik S."/>
            <person name="Patel N."/>
            <person name="Shah T.M."/>
            <person name="Hinsu A."/>
            <person name="Jena J.K."/>
        </authorList>
    </citation>
    <scope>NUCLEOTIDE SEQUENCE</scope>
    <source>
        <strain evidence="3">CIFAMagur01</strain>
        <tissue evidence="3">Testis</tissue>
    </source>
</reference>
<accession>A0A8J4WQS1</accession>
<dbReference type="AlphaFoldDB" id="A0A8J4WQS1"/>
<evidence type="ECO:0000313" key="4">
    <source>
        <dbReference type="Proteomes" id="UP000727407"/>
    </source>
</evidence>
<dbReference type="Pfam" id="PF15157">
    <property type="entry name" value="IQCJ-SCHIP1"/>
    <property type="match status" value="1"/>
</dbReference>
<keyword evidence="4" id="KW-1185">Reference proteome</keyword>
<gene>
    <name evidence="3" type="ORF">DAT39_021384</name>
</gene>
<comment type="caution">
    <text evidence="3">The sequence shown here is derived from an EMBL/GenBank/DDBJ whole genome shotgun (WGS) entry which is preliminary data.</text>
</comment>
<feature type="non-terminal residue" evidence="3">
    <location>
        <position position="92"/>
    </location>
</feature>
<feature type="compositionally biased region" description="Low complexity" evidence="1">
    <location>
        <begin position="65"/>
        <end position="83"/>
    </location>
</feature>
<dbReference type="InterPro" id="IPR029362">
    <property type="entry name" value="IQCJ-SCHIP1_N"/>
</dbReference>
<name>A0A8J4WQS1_CLAMG</name>
<feature type="region of interest" description="Disordered" evidence="1">
    <location>
        <begin position="59"/>
        <end position="92"/>
    </location>
</feature>
<dbReference type="PANTHER" id="PTHR35976:SF1">
    <property type="entry name" value="IQ DOMAIN-CONTAINING PROTEIN J"/>
    <property type="match status" value="1"/>
</dbReference>
<protein>
    <submittedName>
        <fullName evidence="3">IQ domain-containing protein J</fullName>
    </submittedName>
</protein>
<dbReference type="PANTHER" id="PTHR35976">
    <property type="entry name" value="IQ DOMAIN-CONTAINING PROTEIN J"/>
    <property type="match status" value="1"/>
</dbReference>
<evidence type="ECO:0000259" key="2">
    <source>
        <dbReference type="Pfam" id="PF15157"/>
    </source>
</evidence>
<sequence>TGAEEIYTQNPGEMKAVTLLPFVPSIPHKPKTPSSITDGGYPVQSAPPAWQDFLQGQDILEKRSPSPLSLSSSDKMSTSASMTTLSDGCTPE</sequence>
<evidence type="ECO:0000313" key="3">
    <source>
        <dbReference type="EMBL" id="KAF5888914.1"/>
    </source>
</evidence>
<feature type="domain" description="Fusion protein IQCJ-SCHIP1 N-terminal" evidence="2">
    <location>
        <begin position="49"/>
        <end position="91"/>
    </location>
</feature>
<feature type="region of interest" description="Disordered" evidence="1">
    <location>
        <begin position="25"/>
        <end position="47"/>
    </location>
</feature>
<evidence type="ECO:0000256" key="1">
    <source>
        <dbReference type="SAM" id="MobiDB-lite"/>
    </source>
</evidence>
<organism evidence="3 4">
    <name type="scientific">Clarias magur</name>
    <name type="common">Asian catfish</name>
    <name type="synonym">Macropteronotus magur</name>
    <dbReference type="NCBI Taxonomy" id="1594786"/>
    <lineage>
        <taxon>Eukaryota</taxon>
        <taxon>Metazoa</taxon>
        <taxon>Chordata</taxon>
        <taxon>Craniata</taxon>
        <taxon>Vertebrata</taxon>
        <taxon>Euteleostomi</taxon>
        <taxon>Actinopterygii</taxon>
        <taxon>Neopterygii</taxon>
        <taxon>Teleostei</taxon>
        <taxon>Ostariophysi</taxon>
        <taxon>Siluriformes</taxon>
        <taxon>Clariidae</taxon>
        <taxon>Clarias</taxon>
    </lineage>
</organism>